<keyword evidence="2" id="KW-0805">Transcription regulation</keyword>
<dbReference type="OrthoDB" id="324626at2"/>
<feature type="domain" description="Response regulatory" evidence="8">
    <location>
        <begin position="3"/>
        <end position="120"/>
    </location>
</feature>
<keyword evidence="6" id="KW-0597">Phosphoprotein</keyword>
<dbReference type="InterPro" id="IPR018062">
    <property type="entry name" value="HTH_AraC-typ_CS"/>
</dbReference>
<dbReference type="AlphaFoldDB" id="A0A239ASG9"/>
<name>A0A239ASG9_9FIRM</name>
<dbReference type="CDD" id="cd17536">
    <property type="entry name" value="REC_YesN-like"/>
    <property type="match status" value="1"/>
</dbReference>
<protein>
    <recommendedName>
        <fullName evidence="1">Stage 0 sporulation protein A homolog</fullName>
    </recommendedName>
</protein>
<dbReference type="Gene3D" id="3.40.50.2300">
    <property type="match status" value="1"/>
</dbReference>
<dbReference type="InterPro" id="IPR020449">
    <property type="entry name" value="Tscrpt_reg_AraC-type_HTH"/>
</dbReference>
<comment type="function">
    <text evidence="5">May play the central regulatory role in sporulation. It may be an element of the effector pathway responsible for the activation of sporulation genes in response to nutritional stress. Spo0A may act in concert with spo0H (a sigma factor) to control the expression of some genes that are critical to the sporulation process.</text>
</comment>
<dbReference type="EMBL" id="FZOJ01000002">
    <property type="protein sequence ID" value="SNR98281.1"/>
    <property type="molecule type" value="Genomic_DNA"/>
</dbReference>
<evidence type="ECO:0000256" key="2">
    <source>
        <dbReference type="ARBA" id="ARBA00023015"/>
    </source>
</evidence>
<evidence type="ECO:0000256" key="4">
    <source>
        <dbReference type="ARBA" id="ARBA00023163"/>
    </source>
</evidence>
<evidence type="ECO:0000256" key="1">
    <source>
        <dbReference type="ARBA" id="ARBA00018672"/>
    </source>
</evidence>
<keyword evidence="4" id="KW-0804">Transcription</keyword>
<evidence type="ECO:0000256" key="6">
    <source>
        <dbReference type="PROSITE-ProRule" id="PRU00169"/>
    </source>
</evidence>
<dbReference type="InterPro" id="IPR001789">
    <property type="entry name" value="Sig_transdc_resp-reg_receiver"/>
</dbReference>
<evidence type="ECO:0000313" key="9">
    <source>
        <dbReference type="EMBL" id="SNR98281.1"/>
    </source>
</evidence>
<evidence type="ECO:0000259" key="8">
    <source>
        <dbReference type="PROSITE" id="PS50110"/>
    </source>
</evidence>
<evidence type="ECO:0000256" key="5">
    <source>
        <dbReference type="ARBA" id="ARBA00024867"/>
    </source>
</evidence>
<proteinExistence type="predicted"/>
<dbReference type="PROSITE" id="PS00041">
    <property type="entry name" value="HTH_ARAC_FAMILY_1"/>
    <property type="match status" value="1"/>
</dbReference>
<dbReference type="InterPro" id="IPR018060">
    <property type="entry name" value="HTH_AraC"/>
</dbReference>
<dbReference type="PANTHER" id="PTHR43280:SF2">
    <property type="entry name" value="HTH-TYPE TRANSCRIPTIONAL REGULATOR EXSA"/>
    <property type="match status" value="1"/>
</dbReference>
<reference evidence="9 10" key="1">
    <citation type="submission" date="2017-06" db="EMBL/GenBank/DDBJ databases">
        <authorList>
            <person name="Kim H.J."/>
            <person name="Triplett B.A."/>
        </authorList>
    </citation>
    <scope>NUCLEOTIDE SEQUENCE [LARGE SCALE GENOMIC DNA]</scope>
    <source>
        <strain evidence="9 10">SCA</strain>
    </source>
</reference>
<feature type="modified residue" description="4-aspartylphosphate" evidence="6">
    <location>
        <position position="55"/>
    </location>
</feature>
<dbReference type="RefSeq" id="WP_089281403.1">
    <property type="nucleotide sequence ID" value="NZ_FZOJ01000002.1"/>
</dbReference>
<dbReference type="Proteomes" id="UP000198304">
    <property type="component" value="Unassembled WGS sequence"/>
</dbReference>
<dbReference type="PROSITE" id="PS01124">
    <property type="entry name" value="HTH_ARAC_FAMILY_2"/>
    <property type="match status" value="1"/>
</dbReference>
<dbReference type="GO" id="GO:0000160">
    <property type="term" value="P:phosphorelay signal transduction system"/>
    <property type="evidence" value="ECO:0007669"/>
    <property type="project" value="InterPro"/>
</dbReference>
<feature type="domain" description="HTH araC/xylS-type" evidence="7">
    <location>
        <begin position="429"/>
        <end position="527"/>
    </location>
</feature>
<dbReference type="SUPFAM" id="SSF52172">
    <property type="entry name" value="CheY-like"/>
    <property type="match status" value="1"/>
</dbReference>
<dbReference type="GO" id="GO:0043565">
    <property type="term" value="F:sequence-specific DNA binding"/>
    <property type="evidence" value="ECO:0007669"/>
    <property type="project" value="InterPro"/>
</dbReference>
<evidence type="ECO:0000313" key="10">
    <source>
        <dbReference type="Proteomes" id="UP000198304"/>
    </source>
</evidence>
<dbReference type="Pfam" id="PF00072">
    <property type="entry name" value="Response_reg"/>
    <property type="match status" value="1"/>
</dbReference>
<evidence type="ECO:0000259" key="7">
    <source>
        <dbReference type="PROSITE" id="PS01124"/>
    </source>
</evidence>
<evidence type="ECO:0000256" key="3">
    <source>
        <dbReference type="ARBA" id="ARBA00023125"/>
    </source>
</evidence>
<dbReference type="InterPro" id="IPR009057">
    <property type="entry name" value="Homeodomain-like_sf"/>
</dbReference>
<dbReference type="PROSITE" id="PS50110">
    <property type="entry name" value="RESPONSE_REGULATORY"/>
    <property type="match status" value="1"/>
</dbReference>
<dbReference type="Gene3D" id="1.10.10.60">
    <property type="entry name" value="Homeodomain-like"/>
    <property type="match status" value="2"/>
</dbReference>
<dbReference type="GO" id="GO:0003700">
    <property type="term" value="F:DNA-binding transcription factor activity"/>
    <property type="evidence" value="ECO:0007669"/>
    <property type="project" value="InterPro"/>
</dbReference>
<dbReference type="PANTHER" id="PTHR43280">
    <property type="entry name" value="ARAC-FAMILY TRANSCRIPTIONAL REGULATOR"/>
    <property type="match status" value="1"/>
</dbReference>
<dbReference type="SMART" id="SM00448">
    <property type="entry name" value="REC"/>
    <property type="match status" value="1"/>
</dbReference>
<dbReference type="SUPFAM" id="SSF46689">
    <property type="entry name" value="Homeodomain-like"/>
    <property type="match status" value="2"/>
</dbReference>
<keyword evidence="3" id="KW-0238">DNA-binding</keyword>
<organism evidence="9 10">
    <name type="scientific">Anaerovirgula multivorans</name>
    <dbReference type="NCBI Taxonomy" id="312168"/>
    <lineage>
        <taxon>Bacteria</taxon>
        <taxon>Bacillati</taxon>
        <taxon>Bacillota</taxon>
        <taxon>Clostridia</taxon>
        <taxon>Peptostreptococcales</taxon>
        <taxon>Natronincolaceae</taxon>
        <taxon>Anaerovirgula</taxon>
    </lineage>
</organism>
<accession>A0A239ASG9</accession>
<dbReference type="Pfam" id="PF12833">
    <property type="entry name" value="HTH_18"/>
    <property type="match status" value="1"/>
</dbReference>
<dbReference type="InterPro" id="IPR011006">
    <property type="entry name" value="CheY-like_superfamily"/>
</dbReference>
<dbReference type="SMART" id="SM00342">
    <property type="entry name" value="HTH_ARAC"/>
    <property type="match status" value="1"/>
</dbReference>
<keyword evidence="10" id="KW-1185">Reference proteome</keyword>
<gene>
    <name evidence="9" type="ORF">SAMN05446037_1002219</name>
</gene>
<sequence length="534" mass="62104">MIKLLIADDEHIVIESLKFIIEKSLDGVEIVATARSGREAIEKTLNLKPDVVLMDIHMPGINGMDAIRHIKSTHPDVLFIIITAYEYFQYAKDAVNLGVFEYLLKPVNRQKVIKTIQDAKEVIYNRRETIQREMILREKIDKIIPHMEGQFIYSQLLNSGIIKDINFYEEIFATKLEKGYVMMAIVKEIESLGKEENLKNSLLKQKFYNFFQLELKNLTRCLIGPPLLDRITAYIPIVEDMDDYEVRNQAIDYGKKIMMKINKLMKIDYTIGIGKSYDIQHFSQSVNEAYIATSLSEENDVIHFEDIHFSSNTTADYPAGKDKMLLHKILTGELKEVLEIFEEIFWWMSTYYKEDIDQIKSKLIELVILIQKTIPSSVEGNYKLEDGYLIQILKIKNIEELKISYLNYLKTIVVNLETSKEKEIKGLITKAIKYIDKNFNQNISLNDVAKEMNMSYHYFSKFFKDSTGENFVDYLTNLRIEKSKDILKDATVNVKEVCFEVGYSDPNYFSKIFKKITGMTPTEYRANGLSQEVM</sequence>
<dbReference type="PRINTS" id="PR00032">
    <property type="entry name" value="HTHARAC"/>
</dbReference>